<keyword evidence="2 4" id="KW-0863">Zinc-finger</keyword>
<dbReference type="PANTHER" id="PTHR13309">
    <property type="entry name" value="NUCLEAR FRAGILE X MENTAL RETARDATION PROTEIN INTERACTING PROTEIN 1"/>
    <property type="match status" value="1"/>
</dbReference>
<feature type="region of interest" description="Disordered" evidence="5">
    <location>
        <begin position="79"/>
        <end position="105"/>
    </location>
</feature>
<dbReference type="GO" id="GO:0003723">
    <property type="term" value="F:RNA binding"/>
    <property type="evidence" value="ECO:0007669"/>
    <property type="project" value="InterPro"/>
</dbReference>
<dbReference type="GO" id="GO:0000492">
    <property type="term" value="P:box C/D snoRNP assembly"/>
    <property type="evidence" value="ECO:0007669"/>
    <property type="project" value="TreeGrafter"/>
</dbReference>
<evidence type="ECO:0000256" key="1">
    <source>
        <dbReference type="ARBA" id="ARBA00022723"/>
    </source>
</evidence>
<feature type="region of interest" description="Disordered" evidence="5">
    <location>
        <begin position="138"/>
        <end position="440"/>
    </location>
</feature>
<dbReference type="InterPro" id="IPR036855">
    <property type="entry name" value="Znf_CCCH_sf"/>
</dbReference>
<keyword evidence="8" id="KW-1185">Reference proteome</keyword>
<evidence type="ECO:0000259" key="6">
    <source>
        <dbReference type="PROSITE" id="PS50103"/>
    </source>
</evidence>
<gene>
    <name evidence="7" type="ORF">DB88DRAFT_537608</name>
</gene>
<dbReference type="AlphaFoldDB" id="A0AAD9FX76"/>
<dbReference type="SMART" id="SM00356">
    <property type="entry name" value="ZnF_C3H1"/>
    <property type="match status" value="1"/>
</dbReference>
<evidence type="ECO:0000313" key="8">
    <source>
        <dbReference type="Proteomes" id="UP001182556"/>
    </source>
</evidence>
<dbReference type="InterPro" id="IPR039136">
    <property type="entry name" value="NUFIP1-like"/>
</dbReference>
<feature type="zinc finger region" description="C3H1-type" evidence="4">
    <location>
        <begin position="378"/>
        <end position="406"/>
    </location>
</feature>
<dbReference type="GO" id="GO:0005634">
    <property type="term" value="C:nucleus"/>
    <property type="evidence" value="ECO:0007669"/>
    <property type="project" value="TreeGrafter"/>
</dbReference>
<dbReference type="EMBL" id="JAODAN010000001">
    <property type="protein sequence ID" value="KAK1927687.1"/>
    <property type="molecule type" value="Genomic_DNA"/>
</dbReference>
<feature type="region of interest" description="Disordered" evidence="5">
    <location>
        <begin position="11"/>
        <end position="30"/>
    </location>
</feature>
<feature type="compositionally biased region" description="Basic and acidic residues" evidence="5">
    <location>
        <begin position="244"/>
        <end position="278"/>
    </location>
</feature>
<dbReference type="SUPFAM" id="SSF90229">
    <property type="entry name" value="CCCH zinc finger"/>
    <property type="match status" value="1"/>
</dbReference>
<evidence type="ECO:0000313" key="7">
    <source>
        <dbReference type="EMBL" id="KAK1927687.1"/>
    </source>
</evidence>
<name>A0AAD9FX76_PAPLA</name>
<feature type="compositionally biased region" description="Basic and acidic residues" evidence="5">
    <location>
        <begin position="182"/>
        <end position="192"/>
    </location>
</feature>
<feature type="compositionally biased region" description="Acidic residues" evidence="5">
    <location>
        <begin position="350"/>
        <end position="362"/>
    </location>
</feature>
<feature type="domain" description="C3H1-type" evidence="6">
    <location>
        <begin position="378"/>
        <end position="406"/>
    </location>
</feature>
<evidence type="ECO:0000256" key="2">
    <source>
        <dbReference type="ARBA" id="ARBA00022771"/>
    </source>
</evidence>
<keyword evidence="3 4" id="KW-0862">Zinc</keyword>
<dbReference type="PROSITE" id="PS50103">
    <property type="entry name" value="ZF_C3H1"/>
    <property type="match status" value="1"/>
</dbReference>
<feature type="compositionally biased region" description="Pro residues" evidence="5">
    <location>
        <begin position="20"/>
        <end position="29"/>
    </location>
</feature>
<accession>A0AAD9FX76</accession>
<dbReference type="InterPro" id="IPR019496">
    <property type="entry name" value="NUFIP1_cons_dom"/>
</dbReference>
<dbReference type="GO" id="GO:0008270">
    <property type="term" value="F:zinc ion binding"/>
    <property type="evidence" value="ECO:0007669"/>
    <property type="project" value="UniProtKB-KW"/>
</dbReference>
<sequence>MAYYPPGGNPYGYFPSHPGQGPPRPPVWPMPNASGGYNPYGNMPYNPAGPSMSYGQSLFRPQATPENYTYGQAHQTGYSYQPMQVPAPPPPIKRQRLDNGQGVNSGALPLEATGAAWRNCSQPGCKFVGSGKDVEIHEEDRHLIYRPGKQPQRSEEEERFAKRKGPPPPIEGTNITLTTPEDIEKWIAERKAKWPSSKRVAEKEAEHKAAVERGELPARGGKRGRGRGGIHGGRANDPAAQAEDWGRAPVERTEREIGNRGRGRERGRGRGGRADRGRGGGHQGDQGRGQDQGWAQKQPQASTTSTHATQEPSAADSALAGMGDYGSSDDMEDASSDSTSSSESSSESDSSSESESEDDEDVQPIAKGATEPDVAPPKSAKPVCKFFAKSGRCNRGDRCHFAHTAPIAPPGDKPVTNPQSERRKLPRQPPAKRANPFERPSMLGALLANPIQNTLSQLSQTIRFLVANDMLENVELQPGQAEDIERENNKVIVIDEQHDDSNEGLE</sequence>
<dbReference type="Pfam" id="PF00642">
    <property type="entry name" value="zf-CCCH"/>
    <property type="match status" value="1"/>
</dbReference>
<dbReference type="PANTHER" id="PTHR13309:SF0">
    <property type="entry name" value="FMR1-INTERACTING PROTEIN NUFIP1"/>
    <property type="match status" value="1"/>
</dbReference>
<dbReference type="InterPro" id="IPR000571">
    <property type="entry name" value="Znf_CCCH"/>
</dbReference>
<feature type="compositionally biased region" description="Polar residues" evidence="5">
    <location>
        <begin position="295"/>
        <end position="312"/>
    </location>
</feature>
<dbReference type="Pfam" id="PF10453">
    <property type="entry name" value="NUFIP1"/>
    <property type="match status" value="1"/>
</dbReference>
<dbReference type="Proteomes" id="UP001182556">
    <property type="component" value="Unassembled WGS sequence"/>
</dbReference>
<comment type="caution">
    <text evidence="7">The sequence shown here is derived from an EMBL/GenBank/DDBJ whole genome shotgun (WGS) entry which is preliminary data.</text>
</comment>
<reference evidence="7" key="1">
    <citation type="submission" date="2023-02" db="EMBL/GenBank/DDBJ databases">
        <title>Identification and recombinant expression of a fungal hydrolase from Papiliotrema laurentii that hydrolyzes apple cutin and clears colloidal polyester polyurethane.</title>
        <authorList>
            <consortium name="DOE Joint Genome Institute"/>
            <person name="Roman V.A."/>
            <person name="Bojanowski C."/>
            <person name="Crable B.R."/>
            <person name="Wagner D.N."/>
            <person name="Hung C.S."/>
            <person name="Nadeau L.J."/>
            <person name="Schratz L."/>
            <person name="Haridas S."/>
            <person name="Pangilinan J."/>
            <person name="Lipzen A."/>
            <person name="Na H."/>
            <person name="Yan M."/>
            <person name="Ng V."/>
            <person name="Grigoriev I.V."/>
            <person name="Spatafora J.W."/>
            <person name="Barlow D."/>
            <person name="Biffinger J."/>
            <person name="Kelley-Loughnane N."/>
            <person name="Varaljay V.A."/>
            <person name="Crookes-Goodson W.J."/>
        </authorList>
    </citation>
    <scope>NUCLEOTIDE SEQUENCE</scope>
    <source>
        <strain evidence="7">5307AH</strain>
    </source>
</reference>
<evidence type="ECO:0000256" key="3">
    <source>
        <dbReference type="ARBA" id="ARBA00022833"/>
    </source>
</evidence>
<organism evidence="7 8">
    <name type="scientific">Papiliotrema laurentii</name>
    <name type="common">Cryptococcus laurentii</name>
    <dbReference type="NCBI Taxonomy" id="5418"/>
    <lineage>
        <taxon>Eukaryota</taxon>
        <taxon>Fungi</taxon>
        <taxon>Dikarya</taxon>
        <taxon>Basidiomycota</taxon>
        <taxon>Agaricomycotina</taxon>
        <taxon>Tremellomycetes</taxon>
        <taxon>Tremellales</taxon>
        <taxon>Rhynchogastremaceae</taxon>
        <taxon>Papiliotrema</taxon>
    </lineage>
</organism>
<keyword evidence="1 4" id="KW-0479">Metal-binding</keyword>
<evidence type="ECO:0000256" key="4">
    <source>
        <dbReference type="PROSITE-ProRule" id="PRU00723"/>
    </source>
</evidence>
<dbReference type="Gene3D" id="4.10.1000.10">
    <property type="entry name" value="Zinc finger, CCCH-type"/>
    <property type="match status" value="1"/>
</dbReference>
<proteinExistence type="predicted"/>
<evidence type="ECO:0000256" key="5">
    <source>
        <dbReference type="SAM" id="MobiDB-lite"/>
    </source>
</evidence>
<feature type="compositionally biased region" description="Low complexity" evidence="5">
    <location>
        <begin position="336"/>
        <end position="349"/>
    </location>
</feature>
<protein>
    <submittedName>
        <fullName evidence="7">Nuclear fragile X mental retardation-interacting protein 1-domain-containing protein</fullName>
    </submittedName>
</protein>
<feature type="compositionally biased region" description="Basic and acidic residues" evidence="5">
    <location>
        <begin position="199"/>
        <end position="216"/>
    </location>
</feature>